<keyword evidence="2 3" id="KW-0456">Lyase</keyword>
<dbReference type="EC" id="4.2.99.20" evidence="3"/>
<dbReference type="GO" id="GO:0070205">
    <property type="term" value="F:2-succinyl-6-hydroxy-2,4-cyclohexadiene-1-carboxylate synthase activity"/>
    <property type="evidence" value="ECO:0007669"/>
    <property type="project" value="UniProtKB-UniRule"/>
</dbReference>
<protein>
    <recommendedName>
        <fullName evidence="3">Putative 2-succinyl-6-hydroxy-2,4-cyclohexadiene-1-carboxylate synthase</fullName>
        <shortName evidence="3">SHCHC synthase</shortName>
        <ecNumber evidence="3">4.2.99.20</ecNumber>
    </recommendedName>
</protein>
<evidence type="ECO:0000256" key="4">
    <source>
        <dbReference type="SAM" id="MobiDB-lite"/>
    </source>
</evidence>
<gene>
    <name evidence="3 6" type="primary">menH</name>
    <name evidence="6" type="ORF">GBA63_16225</name>
</gene>
<dbReference type="GO" id="GO:0009234">
    <property type="term" value="P:menaquinone biosynthetic process"/>
    <property type="evidence" value="ECO:0007669"/>
    <property type="project" value="UniProtKB-UniRule"/>
</dbReference>
<name>A0A6G8QC52_9ACTN</name>
<feature type="domain" description="AB hydrolase-1" evidence="5">
    <location>
        <begin position="27"/>
        <end position="259"/>
    </location>
</feature>
<keyword evidence="1 3" id="KW-0474">Menaquinone biosynthesis</keyword>
<dbReference type="SUPFAM" id="SSF53474">
    <property type="entry name" value="alpha/beta-Hydrolases"/>
    <property type="match status" value="1"/>
</dbReference>
<comment type="function">
    <text evidence="3">Catalyzes a proton abstraction reaction that results in 2,5-elimination of pyruvate from 2-succinyl-5-enolpyruvyl-6-hydroxy-3-cyclohexene-1-carboxylate (SEPHCHC) and the formation of 2-succinyl-6-hydroxy-2,4-cyclohexadiene-1-carboxylate (SHCHC).</text>
</comment>
<comment type="subunit">
    <text evidence="3">Monomer.</text>
</comment>
<keyword evidence="7" id="KW-1185">Reference proteome</keyword>
<dbReference type="InterPro" id="IPR000073">
    <property type="entry name" value="AB_hydrolase_1"/>
</dbReference>
<evidence type="ECO:0000256" key="1">
    <source>
        <dbReference type="ARBA" id="ARBA00022428"/>
    </source>
</evidence>
<dbReference type="AlphaFoldDB" id="A0A6G8QC52"/>
<evidence type="ECO:0000259" key="5">
    <source>
        <dbReference type="Pfam" id="PF00561"/>
    </source>
</evidence>
<organism evidence="6 7">
    <name type="scientific">Rubrobacter tropicus</name>
    <dbReference type="NCBI Taxonomy" id="2653851"/>
    <lineage>
        <taxon>Bacteria</taxon>
        <taxon>Bacillati</taxon>
        <taxon>Actinomycetota</taxon>
        <taxon>Rubrobacteria</taxon>
        <taxon>Rubrobacterales</taxon>
        <taxon>Rubrobacteraceae</taxon>
        <taxon>Rubrobacter</taxon>
    </lineage>
</organism>
<proteinExistence type="inferred from homology"/>
<comment type="catalytic activity">
    <reaction evidence="3">
        <text>5-enolpyruvoyl-6-hydroxy-2-succinyl-cyclohex-3-ene-1-carboxylate = (1R,6R)-6-hydroxy-2-succinyl-cyclohexa-2,4-diene-1-carboxylate + pyruvate</text>
        <dbReference type="Rhea" id="RHEA:25597"/>
        <dbReference type="ChEBI" id="CHEBI:15361"/>
        <dbReference type="ChEBI" id="CHEBI:58689"/>
        <dbReference type="ChEBI" id="CHEBI:58818"/>
        <dbReference type="EC" id="4.2.99.20"/>
    </reaction>
</comment>
<dbReference type="EMBL" id="CP045119">
    <property type="protein sequence ID" value="QIN84018.1"/>
    <property type="molecule type" value="Genomic_DNA"/>
</dbReference>
<evidence type="ECO:0000313" key="6">
    <source>
        <dbReference type="EMBL" id="QIN84018.1"/>
    </source>
</evidence>
<evidence type="ECO:0000313" key="7">
    <source>
        <dbReference type="Proteomes" id="UP000501452"/>
    </source>
</evidence>
<dbReference type="PANTHER" id="PTHR42916">
    <property type="entry name" value="2-SUCCINYL-5-ENOLPYRUVYL-6-HYDROXY-3-CYCLOHEXENE-1-CARBOXYLATE SYNTHASE"/>
    <property type="match status" value="1"/>
</dbReference>
<evidence type="ECO:0000256" key="3">
    <source>
        <dbReference type="HAMAP-Rule" id="MF_01660"/>
    </source>
</evidence>
<dbReference type="UniPathway" id="UPA01057">
    <property type="reaction ID" value="UER00900"/>
</dbReference>
<sequence length="275" mass="29929">MTRTSREAAPEAAAGLNHGTSGDPADPAVLFLHGFMGRADDWRRTVSKLDGRFFCVAVDLPGHGASTGLPPSRYTMEGAALGVLDLLDEARVRRATLVGYSMGGRLALYLALRHPDRCAGLFLESASPGLDDAVERAARRAADEMKAVRLEGGEFGEFLRDWYSQPLFAPLARDGELLRRTLERRRENDPNELAKSLRGMGTGSQPALWEELPSLRVPVLAVSGELDEKFVGISHRMKALYPGMRTAVVPGVGHNVHAEATETYLSLLEDFLTTS</sequence>
<dbReference type="PRINTS" id="PR00111">
    <property type="entry name" value="ABHYDROLASE"/>
</dbReference>
<dbReference type="Proteomes" id="UP000501452">
    <property type="component" value="Chromosome"/>
</dbReference>
<accession>A0A6G8QC52</accession>
<dbReference type="Pfam" id="PF00561">
    <property type="entry name" value="Abhydrolase_1"/>
    <property type="match status" value="1"/>
</dbReference>
<dbReference type="Gene3D" id="3.40.50.1820">
    <property type="entry name" value="alpha/beta hydrolase"/>
    <property type="match status" value="1"/>
</dbReference>
<dbReference type="HAMAP" id="MF_01660">
    <property type="entry name" value="MenH"/>
    <property type="match status" value="1"/>
</dbReference>
<dbReference type="InterPro" id="IPR029058">
    <property type="entry name" value="AB_hydrolase_fold"/>
</dbReference>
<dbReference type="InterPro" id="IPR022485">
    <property type="entry name" value="SHCHC_synthase_MenH"/>
</dbReference>
<comment type="pathway">
    <text evidence="3">Quinol/quinone metabolism; 1,4-dihydroxy-2-naphthoate biosynthesis; 1,4-dihydroxy-2-naphthoate from chorismate: step 3/7.</text>
</comment>
<dbReference type="UniPathway" id="UPA00079"/>
<dbReference type="KEGG" id="rub:GBA63_16225"/>
<dbReference type="NCBIfam" id="TIGR03695">
    <property type="entry name" value="menH_SHCHC"/>
    <property type="match status" value="1"/>
</dbReference>
<dbReference type="RefSeq" id="WP_166177826.1">
    <property type="nucleotide sequence ID" value="NZ_CP045119.1"/>
</dbReference>
<comment type="similarity">
    <text evidence="3">Belongs to the AB hydrolase superfamily. MenH family.</text>
</comment>
<reference evidence="6 7" key="1">
    <citation type="submission" date="2019-10" db="EMBL/GenBank/DDBJ databases">
        <title>Rubrobacter sp nov SCSIO 52090 isolated from a deep-sea sediment in the South China Sea.</title>
        <authorList>
            <person name="Chen R.W."/>
        </authorList>
    </citation>
    <scope>NUCLEOTIDE SEQUENCE [LARGE SCALE GENOMIC DNA]</scope>
    <source>
        <strain evidence="6 7">SCSIO 52909</strain>
    </source>
</reference>
<comment type="pathway">
    <text evidence="3">Quinol/quinone metabolism; menaquinone biosynthesis.</text>
</comment>
<dbReference type="PANTHER" id="PTHR42916:SF1">
    <property type="entry name" value="PROTEIN PHYLLO, CHLOROPLASTIC"/>
    <property type="match status" value="1"/>
</dbReference>
<feature type="region of interest" description="Disordered" evidence="4">
    <location>
        <begin position="1"/>
        <end position="21"/>
    </location>
</feature>
<evidence type="ECO:0000256" key="2">
    <source>
        <dbReference type="ARBA" id="ARBA00023239"/>
    </source>
</evidence>